<accession>A0A3N0VYJ5</accession>
<proteinExistence type="predicted"/>
<protein>
    <submittedName>
        <fullName evidence="1">Uncharacterized protein</fullName>
    </submittedName>
</protein>
<name>A0A3N0VYJ5_9FLAO</name>
<dbReference type="AlphaFoldDB" id="A0A3N0VYJ5"/>
<comment type="caution">
    <text evidence="1">The sequence shown here is derived from an EMBL/GenBank/DDBJ whole genome shotgun (WGS) entry which is preliminary data.</text>
</comment>
<sequence>MGLAYTIDSPIRVAQYGISSVISIIDDEILEKMRAFYSSKFNLDFFSISTKEEDYRAKRVTAYLNMI</sequence>
<organism evidence="1 2">
    <name type="scientific">Chryseobacterium daecheongense</name>
    <dbReference type="NCBI Taxonomy" id="192389"/>
    <lineage>
        <taxon>Bacteria</taxon>
        <taxon>Pseudomonadati</taxon>
        <taxon>Bacteroidota</taxon>
        <taxon>Flavobacteriia</taxon>
        <taxon>Flavobacteriales</taxon>
        <taxon>Weeksellaceae</taxon>
        <taxon>Chryseobacterium group</taxon>
        <taxon>Chryseobacterium</taxon>
    </lineage>
</organism>
<dbReference type="EMBL" id="RJTX01000002">
    <property type="protein sequence ID" value="ROH97859.1"/>
    <property type="molecule type" value="Genomic_DNA"/>
</dbReference>
<dbReference type="Proteomes" id="UP000269375">
    <property type="component" value="Unassembled WGS sequence"/>
</dbReference>
<reference evidence="1 2" key="1">
    <citation type="submission" date="2018-11" db="EMBL/GenBank/DDBJ databases">
        <title>Proposal to divide the Flavobacteriaceae and reorganize its genera based on Amino Acid Identity values calculated from whole genome sequences.</title>
        <authorList>
            <person name="Nicholson A.C."/>
            <person name="Gulvik C.A."/>
            <person name="Whitney A.M."/>
            <person name="Humrighouse B.W."/>
            <person name="Bell M."/>
            <person name="Holmes B."/>
            <person name="Steigerwalt A."/>
            <person name="Villarma A."/>
            <person name="Sheth M."/>
            <person name="Batra D."/>
            <person name="Pryor J."/>
            <person name="Bernardet J.-F."/>
            <person name="Hugo C."/>
            <person name="Kampfer P."/>
            <person name="Newman J."/>
            <person name="Mcquiston J.R."/>
        </authorList>
    </citation>
    <scope>NUCLEOTIDE SEQUENCE [LARGE SCALE GENOMIC DNA]</scope>
    <source>
        <strain evidence="1 2">DSM 15235</strain>
    </source>
</reference>
<evidence type="ECO:0000313" key="1">
    <source>
        <dbReference type="EMBL" id="ROH97859.1"/>
    </source>
</evidence>
<gene>
    <name evidence="1" type="ORF">EGI05_10925</name>
</gene>
<evidence type="ECO:0000313" key="2">
    <source>
        <dbReference type="Proteomes" id="UP000269375"/>
    </source>
</evidence>